<organism evidence="2">
    <name type="scientific">Eucalyptus grandis</name>
    <name type="common">Flooded gum</name>
    <dbReference type="NCBI Taxonomy" id="71139"/>
    <lineage>
        <taxon>Eukaryota</taxon>
        <taxon>Viridiplantae</taxon>
        <taxon>Streptophyta</taxon>
        <taxon>Embryophyta</taxon>
        <taxon>Tracheophyta</taxon>
        <taxon>Spermatophyta</taxon>
        <taxon>Magnoliopsida</taxon>
        <taxon>eudicotyledons</taxon>
        <taxon>Gunneridae</taxon>
        <taxon>Pentapetalae</taxon>
        <taxon>rosids</taxon>
        <taxon>malvids</taxon>
        <taxon>Myrtales</taxon>
        <taxon>Myrtaceae</taxon>
        <taxon>Myrtoideae</taxon>
        <taxon>Eucalypteae</taxon>
        <taxon>Eucalyptus</taxon>
    </lineage>
</organism>
<feature type="compositionally biased region" description="Low complexity" evidence="1">
    <location>
        <begin position="83"/>
        <end position="110"/>
    </location>
</feature>
<evidence type="ECO:0000256" key="1">
    <source>
        <dbReference type="SAM" id="MobiDB-lite"/>
    </source>
</evidence>
<protein>
    <submittedName>
        <fullName evidence="2">Uncharacterized protein</fullName>
    </submittedName>
</protein>
<sequence length="110" mass="11722">MEPQRLRPAAAGSLRCVGRRTAEPLVREHSATTAAPRLACSSHVRDPLLQLRRPDARATSTRRPTPSPPERRPSTSRHLRPVLAAPLPAAAAPLSDSCSSSPLASLPLPT</sequence>
<dbReference type="InParanoid" id="A0A059A047"/>
<dbReference type="AlphaFoldDB" id="A0A059A047"/>
<name>A0A059A047_EUCGR</name>
<dbReference type="Gramene" id="KCW47178">
    <property type="protein sequence ID" value="KCW47178"/>
    <property type="gene ID" value="EUGRSUZ_K00983"/>
</dbReference>
<gene>
    <name evidence="2" type="ORF">EUGRSUZ_K00983</name>
</gene>
<dbReference type="EMBL" id="KK198763">
    <property type="protein sequence ID" value="KCW47178.1"/>
    <property type="molecule type" value="Genomic_DNA"/>
</dbReference>
<proteinExistence type="predicted"/>
<feature type="region of interest" description="Disordered" evidence="1">
    <location>
        <begin position="26"/>
        <end position="110"/>
    </location>
</feature>
<accession>A0A059A047</accession>
<evidence type="ECO:0000313" key="2">
    <source>
        <dbReference type="EMBL" id="KCW47178.1"/>
    </source>
</evidence>
<reference evidence="2" key="1">
    <citation type="submission" date="2013-07" db="EMBL/GenBank/DDBJ databases">
        <title>The genome of Eucalyptus grandis.</title>
        <authorList>
            <person name="Schmutz J."/>
            <person name="Hayes R."/>
            <person name="Myburg A."/>
            <person name="Tuskan G."/>
            <person name="Grattapaglia D."/>
            <person name="Rokhsar D.S."/>
        </authorList>
    </citation>
    <scope>NUCLEOTIDE SEQUENCE</scope>
    <source>
        <tissue evidence="2">Leaf extractions</tissue>
    </source>
</reference>